<dbReference type="EMBL" id="MNCJ02000325">
    <property type="protein sequence ID" value="KAF5786295.1"/>
    <property type="molecule type" value="Genomic_DNA"/>
</dbReference>
<dbReference type="Proteomes" id="UP000215914">
    <property type="component" value="Unassembled WGS sequence"/>
</dbReference>
<accession>A0A9K3HXP1</accession>
<dbReference type="AlphaFoldDB" id="A0A9K3HXP1"/>
<evidence type="ECO:0000313" key="2">
    <source>
        <dbReference type="Proteomes" id="UP000215914"/>
    </source>
</evidence>
<name>A0A9K3HXP1_HELAN</name>
<sequence>MLNIKWVKSALRSIHLGHPVRLPAKKCVHNFNYGFSYQVKKILYGINPILL</sequence>
<organism evidence="1 2">
    <name type="scientific">Helianthus annuus</name>
    <name type="common">Common sunflower</name>
    <dbReference type="NCBI Taxonomy" id="4232"/>
    <lineage>
        <taxon>Eukaryota</taxon>
        <taxon>Viridiplantae</taxon>
        <taxon>Streptophyta</taxon>
        <taxon>Embryophyta</taxon>
        <taxon>Tracheophyta</taxon>
        <taxon>Spermatophyta</taxon>
        <taxon>Magnoliopsida</taxon>
        <taxon>eudicotyledons</taxon>
        <taxon>Gunneridae</taxon>
        <taxon>Pentapetalae</taxon>
        <taxon>asterids</taxon>
        <taxon>campanulids</taxon>
        <taxon>Asterales</taxon>
        <taxon>Asteraceae</taxon>
        <taxon>Asteroideae</taxon>
        <taxon>Heliantheae alliance</taxon>
        <taxon>Heliantheae</taxon>
        <taxon>Helianthus</taxon>
    </lineage>
</organism>
<gene>
    <name evidence="1" type="ORF">HanXRQr2_Chr10g0439131</name>
</gene>
<reference evidence="1" key="1">
    <citation type="journal article" date="2017" name="Nature">
        <title>The sunflower genome provides insights into oil metabolism, flowering and Asterid evolution.</title>
        <authorList>
            <person name="Badouin H."/>
            <person name="Gouzy J."/>
            <person name="Grassa C.J."/>
            <person name="Murat F."/>
            <person name="Staton S.E."/>
            <person name="Cottret L."/>
            <person name="Lelandais-Briere C."/>
            <person name="Owens G.L."/>
            <person name="Carrere S."/>
            <person name="Mayjonade B."/>
            <person name="Legrand L."/>
            <person name="Gill N."/>
            <person name="Kane N.C."/>
            <person name="Bowers J.E."/>
            <person name="Hubner S."/>
            <person name="Bellec A."/>
            <person name="Berard A."/>
            <person name="Berges H."/>
            <person name="Blanchet N."/>
            <person name="Boniface M.C."/>
            <person name="Brunel D."/>
            <person name="Catrice O."/>
            <person name="Chaidir N."/>
            <person name="Claudel C."/>
            <person name="Donnadieu C."/>
            <person name="Faraut T."/>
            <person name="Fievet G."/>
            <person name="Helmstetter N."/>
            <person name="King M."/>
            <person name="Knapp S.J."/>
            <person name="Lai Z."/>
            <person name="Le Paslier M.C."/>
            <person name="Lippi Y."/>
            <person name="Lorenzon L."/>
            <person name="Mandel J.R."/>
            <person name="Marage G."/>
            <person name="Marchand G."/>
            <person name="Marquand E."/>
            <person name="Bret-Mestries E."/>
            <person name="Morien E."/>
            <person name="Nambeesan S."/>
            <person name="Nguyen T."/>
            <person name="Pegot-Espagnet P."/>
            <person name="Pouilly N."/>
            <person name="Raftis F."/>
            <person name="Sallet E."/>
            <person name="Schiex T."/>
            <person name="Thomas J."/>
            <person name="Vandecasteele C."/>
            <person name="Vares D."/>
            <person name="Vear F."/>
            <person name="Vautrin S."/>
            <person name="Crespi M."/>
            <person name="Mangin B."/>
            <person name="Burke J.M."/>
            <person name="Salse J."/>
            <person name="Munos S."/>
            <person name="Vincourt P."/>
            <person name="Rieseberg L.H."/>
            <person name="Langlade N.B."/>
        </authorList>
    </citation>
    <scope>NUCLEOTIDE SEQUENCE</scope>
    <source>
        <tissue evidence="1">Leaves</tissue>
    </source>
</reference>
<protein>
    <submittedName>
        <fullName evidence="1">Uncharacterized protein</fullName>
    </submittedName>
</protein>
<dbReference type="Gramene" id="mRNA:HanXRQr2_Chr10g0439131">
    <property type="protein sequence ID" value="CDS:HanXRQr2_Chr10g0439131.1"/>
    <property type="gene ID" value="HanXRQr2_Chr10g0439131"/>
</dbReference>
<comment type="caution">
    <text evidence="1">The sequence shown here is derived from an EMBL/GenBank/DDBJ whole genome shotgun (WGS) entry which is preliminary data.</text>
</comment>
<proteinExistence type="predicted"/>
<evidence type="ECO:0000313" key="1">
    <source>
        <dbReference type="EMBL" id="KAF5786295.1"/>
    </source>
</evidence>
<keyword evidence="2" id="KW-1185">Reference proteome</keyword>
<reference evidence="1" key="2">
    <citation type="submission" date="2020-06" db="EMBL/GenBank/DDBJ databases">
        <title>Helianthus annuus Genome sequencing and assembly Release 2.</title>
        <authorList>
            <person name="Gouzy J."/>
            <person name="Langlade N."/>
            <person name="Munos S."/>
        </authorList>
    </citation>
    <scope>NUCLEOTIDE SEQUENCE</scope>
    <source>
        <tissue evidence="1">Leaves</tissue>
    </source>
</reference>